<dbReference type="EMBL" id="KN846956">
    <property type="protein sequence ID" value="KIW72395.1"/>
    <property type="molecule type" value="Genomic_DNA"/>
</dbReference>
<keyword evidence="6 7" id="KW-0472">Membrane</keyword>
<dbReference type="InterPro" id="IPR032805">
    <property type="entry name" value="Wax_synthase_dom"/>
</dbReference>
<gene>
    <name evidence="9" type="ORF">PV04_00592</name>
</gene>
<dbReference type="InterPro" id="IPR044851">
    <property type="entry name" value="Wax_synthase"/>
</dbReference>
<keyword evidence="4 7" id="KW-0812">Transmembrane</keyword>
<feature type="transmembrane region" description="Helical" evidence="7">
    <location>
        <begin position="350"/>
        <end position="372"/>
    </location>
</feature>
<dbReference type="PANTHER" id="PTHR31595:SF67">
    <property type="entry name" value="WAX SYNTHASE DOMAIN-CONTAINING PROTEIN"/>
    <property type="match status" value="1"/>
</dbReference>
<keyword evidence="5 7" id="KW-1133">Transmembrane helix</keyword>
<feature type="transmembrane region" description="Helical" evidence="7">
    <location>
        <begin position="24"/>
        <end position="44"/>
    </location>
</feature>
<dbReference type="PANTHER" id="PTHR31595">
    <property type="entry name" value="LONG-CHAIN-ALCOHOL O-FATTY-ACYLTRANSFERASE 3-RELATED"/>
    <property type="match status" value="1"/>
</dbReference>
<proteinExistence type="inferred from homology"/>
<protein>
    <recommendedName>
        <fullName evidence="8">Wax synthase domain-containing protein</fullName>
    </recommendedName>
</protein>
<reference evidence="9 10" key="1">
    <citation type="submission" date="2015-01" db="EMBL/GenBank/DDBJ databases">
        <title>The Genome Sequence of Capronia semiimmersa CBS27337.</title>
        <authorList>
            <consortium name="The Broad Institute Genomics Platform"/>
            <person name="Cuomo C."/>
            <person name="de Hoog S."/>
            <person name="Gorbushina A."/>
            <person name="Stielow B."/>
            <person name="Teixiera M."/>
            <person name="Abouelleil A."/>
            <person name="Chapman S.B."/>
            <person name="Priest M."/>
            <person name="Young S.K."/>
            <person name="Wortman J."/>
            <person name="Nusbaum C."/>
            <person name="Birren B."/>
        </authorList>
    </citation>
    <scope>NUCLEOTIDE SEQUENCE [LARGE SCALE GENOMIC DNA]</scope>
    <source>
        <strain evidence="9 10">CBS 27337</strain>
    </source>
</reference>
<evidence type="ECO:0000259" key="8">
    <source>
        <dbReference type="Pfam" id="PF13813"/>
    </source>
</evidence>
<dbReference type="Proteomes" id="UP000054266">
    <property type="component" value="Unassembled WGS sequence"/>
</dbReference>
<evidence type="ECO:0000256" key="6">
    <source>
        <dbReference type="ARBA" id="ARBA00023136"/>
    </source>
</evidence>
<evidence type="ECO:0000313" key="9">
    <source>
        <dbReference type="EMBL" id="KIW72395.1"/>
    </source>
</evidence>
<feature type="transmembrane region" description="Helical" evidence="7">
    <location>
        <begin position="204"/>
        <end position="224"/>
    </location>
</feature>
<evidence type="ECO:0000256" key="2">
    <source>
        <dbReference type="ARBA" id="ARBA00007282"/>
    </source>
</evidence>
<keyword evidence="10" id="KW-1185">Reference proteome</keyword>
<comment type="similarity">
    <text evidence="2">Belongs to the wax synthase family.</text>
</comment>
<feature type="transmembrane region" description="Helical" evidence="7">
    <location>
        <begin position="244"/>
        <end position="262"/>
    </location>
</feature>
<keyword evidence="3" id="KW-0808">Transferase</keyword>
<sequence length="471" mass="52506">MSYAQAEQRVRAQYLALQRTGTVIPANSGIDSLNLVLLLGWLLACPSMSDSSFKRSRLPVFAGIVISSVWNLYHVRSIGVVGSIGVGLNSALFTILAVNFVLLYDPRNFKRLVLRPTGQATKTTEPADLKRGHIHHKQDSVVSLAWEPMPRSLPRRLSWILDLITSMRGVHWSWNPSPSPSYPQSLRVARASRSATFFPTFSRFLIDYFFIDLVKCLMIADPYFLGSTMQEVPPRLSAFVTSPLALYSYRLVLGITGAYLAIDLQYTSSALMQVNILGSSVLGLNASPVLFPPLWGSPRAVLRKGIRGFWGETWHQIFRMHFASIGDAFADHLLRYAGLKSSRSSSARRWIRAVVVFLISGALHACASYTLLRPTRPWRSFMFFALQPVGMATQSLCSQLFNGSSLDGMLGSARIEVCQASNLAFTILWMWATGGMLLEDLSSGGMWMLEPVPVSVLRGFGFSEDKRFWCW</sequence>
<name>A0A0D2G0Y5_9EURO</name>
<dbReference type="AlphaFoldDB" id="A0A0D2G0Y5"/>
<organism evidence="9 10">
    <name type="scientific">Phialophora macrospora</name>
    <dbReference type="NCBI Taxonomy" id="1851006"/>
    <lineage>
        <taxon>Eukaryota</taxon>
        <taxon>Fungi</taxon>
        <taxon>Dikarya</taxon>
        <taxon>Ascomycota</taxon>
        <taxon>Pezizomycotina</taxon>
        <taxon>Eurotiomycetes</taxon>
        <taxon>Chaetothyriomycetidae</taxon>
        <taxon>Chaetothyriales</taxon>
        <taxon>Herpotrichiellaceae</taxon>
        <taxon>Phialophora</taxon>
    </lineage>
</organism>
<evidence type="ECO:0000256" key="3">
    <source>
        <dbReference type="ARBA" id="ARBA00022679"/>
    </source>
</evidence>
<comment type="subcellular location">
    <subcellularLocation>
        <location evidence="1">Membrane</location>
        <topology evidence="1">Multi-pass membrane protein</topology>
    </subcellularLocation>
</comment>
<feature type="transmembrane region" description="Helical" evidence="7">
    <location>
        <begin position="274"/>
        <end position="295"/>
    </location>
</feature>
<evidence type="ECO:0000256" key="1">
    <source>
        <dbReference type="ARBA" id="ARBA00004141"/>
    </source>
</evidence>
<dbReference type="GO" id="GO:0016020">
    <property type="term" value="C:membrane"/>
    <property type="evidence" value="ECO:0007669"/>
    <property type="project" value="UniProtKB-SubCell"/>
</dbReference>
<evidence type="ECO:0000256" key="5">
    <source>
        <dbReference type="ARBA" id="ARBA00022989"/>
    </source>
</evidence>
<accession>A0A0D2G0Y5</accession>
<dbReference type="Pfam" id="PF13813">
    <property type="entry name" value="MBOAT_2"/>
    <property type="match status" value="1"/>
</dbReference>
<evidence type="ECO:0000256" key="4">
    <source>
        <dbReference type="ARBA" id="ARBA00022692"/>
    </source>
</evidence>
<dbReference type="GO" id="GO:0008374">
    <property type="term" value="F:O-acyltransferase activity"/>
    <property type="evidence" value="ECO:0007669"/>
    <property type="project" value="InterPro"/>
</dbReference>
<dbReference type="HOGENOM" id="CLU_021051_1_1_1"/>
<dbReference type="GO" id="GO:0006629">
    <property type="term" value="P:lipid metabolic process"/>
    <property type="evidence" value="ECO:0007669"/>
    <property type="project" value="InterPro"/>
</dbReference>
<feature type="transmembrane region" description="Helical" evidence="7">
    <location>
        <begin position="56"/>
        <end position="73"/>
    </location>
</feature>
<evidence type="ECO:0000256" key="7">
    <source>
        <dbReference type="SAM" id="Phobius"/>
    </source>
</evidence>
<feature type="transmembrane region" description="Helical" evidence="7">
    <location>
        <begin position="79"/>
        <end position="104"/>
    </location>
</feature>
<feature type="domain" description="Wax synthase" evidence="8">
    <location>
        <begin position="292"/>
        <end position="386"/>
    </location>
</feature>
<evidence type="ECO:0000313" key="10">
    <source>
        <dbReference type="Proteomes" id="UP000054266"/>
    </source>
</evidence>